<evidence type="ECO:0000313" key="3">
    <source>
        <dbReference type="Proteomes" id="UP001378960"/>
    </source>
</evidence>
<evidence type="ECO:0000313" key="2">
    <source>
        <dbReference type="EMBL" id="GMM44129.1"/>
    </source>
</evidence>
<evidence type="ECO:0000256" key="1">
    <source>
        <dbReference type="SAM" id="MobiDB-lite"/>
    </source>
</evidence>
<dbReference type="EMBL" id="BTGB01000001">
    <property type="protein sequence ID" value="GMM44129.1"/>
    <property type="molecule type" value="Genomic_DNA"/>
</dbReference>
<comment type="caution">
    <text evidence="2">The sequence shown here is derived from an EMBL/GenBank/DDBJ whole genome shotgun (WGS) entry which is preliminary data.</text>
</comment>
<sequence length="317" mass="36789">MFKPSSIRSFTSSSSSSSSSSSLYSFKKQLDEFIYFKNLSSTWTPYVYRKKNSDYLTSLNAVDKKNHPITPREYPGIPSKKKLTKFISLLKSTDEINNLKISLNELFKIRVSNNNNRSKAKYLEPSIINQYLYKCFQLDYKLYKDTLIWLDQINENDSIWSVKNTEALAFIQSLIIKNNYPLNNEINFTKFNDKLNYWINKSKLDKNQSILFNASSIIASIYSNELSNNSISVNNLDNLTKDKVYTVKSNTEFLQYDHAYSIISALKDASEISKDVKLMEIVNRWSPFLNDVETLKNNAQLKSSYQLFNENPVIIVK</sequence>
<proteinExistence type="predicted"/>
<protein>
    <submittedName>
        <fullName evidence="2">Uncharacterized protein</fullName>
    </submittedName>
</protein>
<gene>
    <name evidence="2" type="ORF">DAPK24_007040</name>
</gene>
<reference evidence="2 3" key="1">
    <citation type="journal article" date="2023" name="Elife">
        <title>Identification of key yeast species and microbe-microbe interactions impacting larval growth of Drosophila in the wild.</title>
        <authorList>
            <person name="Mure A."/>
            <person name="Sugiura Y."/>
            <person name="Maeda R."/>
            <person name="Honda K."/>
            <person name="Sakurai N."/>
            <person name="Takahashi Y."/>
            <person name="Watada M."/>
            <person name="Katoh T."/>
            <person name="Gotoh A."/>
            <person name="Gotoh Y."/>
            <person name="Taniguchi I."/>
            <person name="Nakamura K."/>
            <person name="Hayashi T."/>
            <person name="Katayama T."/>
            <person name="Uemura T."/>
            <person name="Hattori Y."/>
        </authorList>
    </citation>
    <scope>NUCLEOTIDE SEQUENCE [LARGE SCALE GENOMIC DNA]</scope>
    <source>
        <strain evidence="2 3">PK-24</strain>
    </source>
</reference>
<organism evidence="2 3">
    <name type="scientific">Pichia kluyveri</name>
    <name type="common">Yeast</name>
    <dbReference type="NCBI Taxonomy" id="36015"/>
    <lineage>
        <taxon>Eukaryota</taxon>
        <taxon>Fungi</taxon>
        <taxon>Dikarya</taxon>
        <taxon>Ascomycota</taxon>
        <taxon>Saccharomycotina</taxon>
        <taxon>Pichiomycetes</taxon>
        <taxon>Pichiales</taxon>
        <taxon>Pichiaceae</taxon>
        <taxon>Pichia</taxon>
    </lineage>
</organism>
<keyword evidence="3" id="KW-1185">Reference proteome</keyword>
<dbReference type="AlphaFoldDB" id="A0AAV5QY89"/>
<name>A0AAV5QY89_PICKL</name>
<dbReference type="Proteomes" id="UP001378960">
    <property type="component" value="Unassembled WGS sequence"/>
</dbReference>
<feature type="region of interest" description="Disordered" evidence="1">
    <location>
        <begin position="1"/>
        <end position="21"/>
    </location>
</feature>
<accession>A0AAV5QY89</accession>